<gene>
    <name evidence="2" type="primary">LOC106471064</name>
</gene>
<keyword evidence="1" id="KW-1185">Reference proteome</keyword>
<protein>
    <submittedName>
        <fullName evidence="2">Uncharacterized protein LOC106471064</fullName>
    </submittedName>
</protein>
<dbReference type="PANTHER" id="PTHR31389">
    <property type="entry name" value="LD39211P"/>
    <property type="match status" value="1"/>
</dbReference>
<dbReference type="RefSeq" id="XP_013787105.2">
    <property type="nucleotide sequence ID" value="XM_013931651.2"/>
</dbReference>
<dbReference type="PANTHER" id="PTHR31389:SF4">
    <property type="entry name" value="LD39211P"/>
    <property type="match status" value="1"/>
</dbReference>
<evidence type="ECO:0000313" key="1">
    <source>
        <dbReference type="Proteomes" id="UP000694941"/>
    </source>
</evidence>
<feature type="non-terminal residue" evidence="2">
    <location>
        <position position="180"/>
    </location>
</feature>
<dbReference type="GeneID" id="106471064"/>
<proteinExistence type="predicted"/>
<sequence>MLGMMEQMKSKSFVALVACIIITSIVVCLFEDSKPLIHDFLSSSERQITHQLKDIKMVSSETPGIEGNPEYLKILGFTDSPWLYFSNNSKNVTLPVIVTAVSPGESEMALVFMKSCQKYMPDHSVILYGLDLSVREATALQQACNLTKCAVRMFEFDFFPSHLRNLKLSAYRPVIIQVSE</sequence>
<organism evidence="1 2">
    <name type="scientific">Limulus polyphemus</name>
    <name type="common">Atlantic horseshoe crab</name>
    <dbReference type="NCBI Taxonomy" id="6850"/>
    <lineage>
        <taxon>Eukaryota</taxon>
        <taxon>Metazoa</taxon>
        <taxon>Ecdysozoa</taxon>
        <taxon>Arthropoda</taxon>
        <taxon>Chelicerata</taxon>
        <taxon>Merostomata</taxon>
        <taxon>Xiphosura</taxon>
        <taxon>Limulidae</taxon>
        <taxon>Limulus</taxon>
    </lineage>
</organism>
<evidence type="ECO:0000313" key="2">
    <source>
        <dbReference type="RefSeq" id="XP_013787105.2"/>
    </source>
</evidence>
<accession>A0ABM1BR83</accession>
<name>A0ABM1BR83_LIMPO</name>
<reference evidence="2" key="1">
    <citation type="submission" date="2025-08" db="UniProtKB">
        <authorList>
            <consortium name="RefSeq"/>
        </authorList>
    </citation>
    <scope>IDENTIFICATION</scope>
    <source>
        <tissue evidence="2">Muscle</tissue>
    </source>
</reference>
<dbReference type="Pfam" id="PF07801">
    <property type="entry name" value="DUF1647"/>
    <property type="match status" value="1"/>
</dbReference>
<dbReference type="InterPro" id="IPR012444">
    <property type="entry name" value="DUF1647"/>
</dbReference>
<dbReference type="Proteomes" id="UP000694941">
    <property type="component" value="Unplaced"/>
</dbReference>